<reference evidence="1" key="1">
    <citation type="submission" date="2020-03" db="EMBL/GenBank/DDBJ databases">
        <authorList>
            <person name="Weist P."/>
        </authorList>
    </citation>
    <scope>NUCLEOTIDE SEQUENCE</scope>
</reference>
<proteinExistence type="predicted"/>
<evidence type="ECO:0000313" key="1">
    <source>
        <dbReference type="EMBL" id="CAB1445188.1"/>
    </source>
</evidence>
<organism evidence="1 2">
    <name type="scientific">Pleuronectes platessa</name>
    <name type="common">European plaice</name>
    <dbReference type="NCBI Taxonomy" id="8262"/>
    <lineage>
        <taxon>Eukaryota</taxon>
        <taxon>Metazoa</taxon>
        <taxon>Chordata</taxon>
        <taxon>Craniata</taxon>
        <taxon>Vertebrata</taxon>
        <taxon>Euteleostomi</taxon>
        <taxon>Actinopterygii</taxon>
        <taxon>Neopterygii</taxon>
        <taxon>Teleostei</taxon>
        <taxon>Neoteleostei</taxon>
        <taxon>Acanthomorphata</taxon>
        <taxon>Carangaria</taxon>
        <taxon>Pleuronectiformes</taxon>
        <taxon>Pleuronectoidei</taxon>
        <taxon>Pleuronectidae</taxon>
        <taxon>Pleuronectes</taxon>
    </lineage>
</organism>
<accession>A0A9N7V965</accession>
<evidence type="ECO:0000313" key="2">
    <source>
        <dbReference type="Proteomes" id="UP001153269"/>
    </source>
</evidence>
<comment type="caution">
    <text evidence="1">The sequence shown here is derived from an EMBL/GenBank/DDBJ whole genome shotgun (WGS) entry which is preliminary data.</text>
</comment>
<gene>
    <name evidence="1" type="ORF">PLEPLA_LOCUS32919</name>
</gene>
<dbReference type="Proteomes" id="UP001153269">
    <property type="component" value="Unassembled WGS sequence"/>
</dbReference>
<protein>
    <submittedName>
        <fullName evidence="1">Uncharacterized protein</fullName>
    </submittedName>
</protein>
<dbReference type="EMBL" id="CADEAL010003558">
    <property type="protein sequence ID" value="CAB1445188.1"/>
    <property type="molecule type" value="Genomic_DNA"/>
</dbReference>
<dbReference type="AlphaFoldDB" id="A0A9N7V965"/>
<name>A0A9N7V965_PLEPL</name>
<sequence>MDDPSSRGMPQCGKTPNSVCFGFLRYCSFLQQSKDMQRRVRFTGDFKFSMGVNRQLLSCIRGGNCPGPNVSSLQLPGDVSFFANQLAVPTVEFAFEQTKAEEKSGSKISSCWCRAWESSLTYVI</sequence>
<keyword evidence="2" id="KW-1185">Reference proteome</keyword>